<dbReference type="InterPro" id="IPR000483">
    <property type="entry name" value="Cys-rich_flank_reg_C"/>
</dbReference>
<dbReference type="GeneTree" id="ENSGT00530000064244"/>
<evidence type="ECO:0000256" key="7">
    <source>
        <dbReference type="ARBA" id="ARBA00023136"/>
    </source>
</evidence>
<dbReference type="AlphaFoldDB" id="A0A8C5BLD2"/>
<dbReference type="Pfam" id="PF13855">
    <property type="entry name" value="LRR_8"/>
    <property type="match status" value="1"/>
</dbReference>
<feature type="domain" description="LRRCT" evidence="11">
    <location>
        <begin position="85"/>
        <end position="136"/>
    </location>
</feature>
<dbReference type="InterPro" id="IPR032675">
    <property type="entry name" value="LRR_dom_sf"/>
</dbReference>
<evidence type="ECO:0000256" key="8">
    <source>
        <dbReference type="ARBA" id="ARBA00023157"/>
    </source>
</evidence>
<accession>A0A8C5BLD2</accession>
<evidence type="ECO:0000256" key="1">
    <source>
        <dbReference type="ARBA" id="ARBA00004167"/>
    </source>
</evidence>
<dbReference type="InterPro" id="IPR052313">
    <property type="entry name" value="GPIb-IX-V_Complex"/>
</dbReference>
<keyword evidence="2" id="KW-0433">Leucine-rich repeat</keyword>
<feature type="signal peptide" evidence="10">
    <location>
        <begin position="1"/>
        <end position="15"/>
    </location>
</feature>
<evidence type="ECO:0000259" key="11">
    <source>
        <dbReference type="SMART" id="SM00082"/>
    </source>
</evidence>
<evidence type="ECO:0000256" key="6">
    <source>
        <dbReference type="ARBA" id="ARBA00022989"/>
    </source>
</evidence>
<evidence type="ECO:0000256" key="9">
    <source>
        <dbReference type="SAM" id="Phobius"/>
    </source>
</evidence>
<dbReference type="Ensembl" id="ENSGMOT00000074112.1">
    <property type="protein sequence ID" value="ENSGMOP00000047770.1"/>
    <property type="gene ID" value="ENSGMOG00000026511.1"/>
</dbReference>
<feature type="transmembrane region" description="Helical" evidence="9">
    <location>
        <begin position="145"/>
        <end position="166"/>
    </location>
</feature>
<dbReference type="OMA" id="HNIKIKA"/>
<reference evidence="12" key="3">
    <citation type="submission" date="2025-09" db="UniProtKB">
        <authorList>
            <consortium name="Ensembl"/>
        </authorList>
    </citation>
    <scope>IDENTIFICATION</scope>
</reference>
<name>A0A8C5BLD2_GADMO</name>
<dbReference type="SUPFAM" id="SSF52058">
    <property type="entry name" value="L domain-like"/>
    <property type="match status" value="1"/>
</dbReference>
<keyword evidence="6 9" id="KW-1133">Transmembrane helix</keyword>
<keyword evidence="3 9" id="KW-0812">Transmembrane</keyword>
<evidence type="ECO:0000256" key="2">
    <source>
        <dbReference type="ARBA" id="ARBA00022614"/>
    </source>
</evidence>
<protein>
    <submittedName>
        <fullName evidence="12">Glycoprotein IX (platelet)</fullName>
    </submittedName>
</protein>
<dbReference type="PANTHER" id="PTHR22650">
    <property type="entry name" value="GLYCOPROTEIN IB BETA"/>
    <property type="match status" value="1"/>
</dbReference>
<dbReference type="Gene3D" id="3.80.10.10">
    <property type="entry name" value="Ribonuclease Inhibitor"/>
    <property type="match status" value="1"/>
</dbReference>
<reference evidence="12" key="2">
    <citation type="submission" date="2025-08" db="UniProtKB">
        <authorList>
            <consortium name="Ensembl"/>
        </authorList>
    </citation>
    <scope>IDENTIFICATION</scope>
</reference>
<keyword evidence="7 9" id="KW-0472">Membrane</keyword>
<dbReference type="SMART" id="SM00082">
    <property type="entry name" value="LRRCT"/>
    <property type="match status" value="1"/>
</dbReference>
<evidence type="ECO:0000313" key="13">
    <source>
        <dbReference type="Proteomes" id="UP000694546"/>
    </source>
</evidence>
<keyword evidence="13" id="KW-1185">Reference proteome</keyword>
<evidence type="ECO:0000256" key="10">
    <source>
        <dbReference type="SAM" id="SignalP"/>
    </source>
</evidence>
<evidence type="ECO:0000256" key="4">
    <source>
        <dbReference type="ARBA" id="ARBA00022729"/>
    </source>
</evidence>
<feature type="chain" id="PRO_5034870571" evidence="10">
    <location>
        <begin position="16"/>
        <end position="248"/>
    </location>
</feature>
<evidence type="ECO:0000256" key="3">
    <source>
        <dbReference type="ARBA" id="ARBA00022692"/>
    </source>
</evidence>
<reference evidence="12" key="1">
    <citation type="submission" date="2019-07" db="EMBL/GenBank/DDBJ databases">
        <authorList>
            <consortium name="Wellcome Sanger Institute Data Sharing"/>
        </authorList>
    </citation>
    <scope>NUCLEOTIDE SEQUENCE [LARGE SCALE GENOMIC DNA]</scope>
</reference>
<keyword evidence="8" id="KW-1015">Disulfide bond</keyword>
<organism evidence="12 13">
    <name type="scientific">Gadus morhua</name>
    <name type="common">Atlantic cod</name>
    <dbReference type="NCBI Taxonomy" id="8049"/>
    <lineage>
        <taxon>Eukaryota</taxon>
        <taxon>Metazoa</taxon>
        <taxon>Chordata</taxon>
        <taxon>Craniata</taxon>
        <taxon>Vertebrata</taxon>
        <taxon>Euteleostomi</taxon>
        <taxon>Actinopterygii</taxon>
        <taxon>Neopterygii</taxon>
        <taxon>Teleostei</taxon>
        <taxon>Neoteleostei</taxon>
        <taxon>Acanthomorphata</taxon>
        <taxon>Zeiogadaria</taxon>
        <taxon>Gadariae</taxon>
        <taxon>Gadiformes</taxon>
        <taxon>Gadoidei</taxon>
        <taxon>Gadidae</taxon>
        <taxon>Gadus</taxon>
    </lineage>
</organism>
<dbReference type="PANTHER" id="PTHR22650:SF6">
    <property type="entry name" value="PLATELET GLYCOPROTEIN IX"/>
    <property type="match status" value="1"/>
</dbReference>
<keyword evidence="4 10" id="KW-0732">Signal</keyword>
<comment type="subcellular location">
    <subcellularLocation>
        <location evidence="1">Membrane</location>
        <topology evidence="1">Single-pass membrane protein</topology>
    </subcellularLocation>
</comment>
<evidence type="ECO:0000256" key="5">
    <source>
        <dbReference type="ARBA" id="ARBA00022889"/>
    </source>
</evidence>
<dbReference type="InterPro" id="IPR001611">
    <property type="entry name" value="Leu-rich_rpt"/>
</dbReference>
<proteinExistence type="predicted"/>
<sequence length="248" mass="27305">ILWLGVFLLLATSIAQGPVPGPCLCSALWPAGLLLVNCSAMDLVQVPQLPSDTIELHLQDNQLTAVSPGAFDRLASLRKVSLSGNRFHCDCRIQYLRNWLRRNPAVVTGGSPTCASPSSVALKEIVYLGDELFSCCAVEQGCGDVLSNSLLGAILCCLIFLLLWCLRLAKNSTFTLDIVNKHSGFGADSLRSQKPKHRRRVQCVNSHGNDNFTAPLWTDDHETRYINMDLLPQIMDVLHKKHNKIKAT</sequence>
<keyword evidence="5" id="KW-0130">Cell adhesion</keyword>
<evidence type="ECO:0000313" key="12">
    <source>
        <dbReference type="Ensembl" id="ENSGMOP00000047770.1"/>
    </source>
</evidence>
<dbReference type="Proteomes" id="UP000694546">
    <property type="component" value="Chromosome 1"/>
</dbReference>